<accession>A0A1S0UCZ5</accession>
<dbReference type="GO" id="GO:0006644">
    <property type="term" value="P:phospholipid metabolic process"/>
    <property type="evidence" value="ECO:0007669"/>
    <property type="project" value="InterPro"/>
</dbReference>
<dbReference type="InterPro" id="IPR033113">
    <property type="entry name" value="PLA2_histidine"/>
</dbReference>
<feature type="chain" id="PRO_5010286144" evidence="8">
    <location>
        <begin position="18"/>
        <end position="150"/>
    </location>
</feature>
<dbReference type="PROSITE" id="PS00118">
    <property type="entry name" value="PA2_HIS"/>
    <property type="match status" value="1"/>
</dbReference>
<dbReference type="RefSeq" id="XP_003136184.1">
    <property type="nucleotide sequence ID" value="XM_003136136.2"/>
</dbReference>
<dbReference type="FunCoup" id="A0A1I7VRD2">
    <property type="interactions" value="61"/>
</dbReference>
<dbReference type="PANTHER" id="PTHR11716:SF107">
    <property type="entry name" value="PHOSPHOLIPASE A2"/>
    <property type="match status" value="1"/>
</dbReference>
<evidence type="ECO:0000313" key="12">
    <source>
        <dbReference type="WBParaSite" id="EN70_5403"/>
    </source>
</evidence>
<dbReference type="Proteomes" id="UP000095285">
    <property type="component" value="Unassembled WGS sequence"/>
</dbReference>
<sequence>MFLRTLILACLIASTYSAFWNLFSMKKCIGGKCLFYYNGYGCNCGLGRSYKLPVDDVDICCIRHKGCYSAALESGDCKYGLLLYFTTYDWKCVDQTPVCSEEAKNSKNACRGTICNCDSEFVKCLKESDVSDVKPRCAVNIEAQRKQPVT</sequence>
<dbReference type="Pfam" id="PF00068">
    <property type="entry name" value="Phospholip_A2_1"/>
    <property type="match status" value="1"/>
</dbReference>
<dbReference type="SMART" id="SM00085">
    <property type="entry name" value="PA2c"/>
    <property type="match status" value="1"/>
</dbReference>
<feature type="disulfide bond" evidence="6">
    <location>
        <begin position="44"/>
        <end position="61"/>
    </location>
</feature>
<evidence type="ECO:0000256" key="2">
    <source>
        <dbReference type="ARBA" id="ARBA00022525"/>
    </source>
</evidence>
<feature type="disulfide bond" evidence="6">
    <location>
        <begin position="60"/>
        <end position="124"/>
    </location>
</feature>
<keyword evidence="5" id="KW-0106">Calcium</keyword>
<keyword evidence="5" id="KW-0479">Metal-binding</keyword>
<reference evidence="12" key="2">
    <citation type="submission" date="2016-11" db="UniProtKB">
        <authorList>
            <consortium name="WormBaseParasite"/>
        </authorList>
    </citation>
    <scope>IDENTIFICATION</scope>
</reference>
<evidence type="ECO:0000256" key="3">
    <source>
        <dbReference type="ARBA" id="ARBA00023157"/>
    </source>
</evidence>
<dbReference type="SUPFAM" id="SSF48619">
    <property type="entry name" value="Phospholipase A2, PLA2"/>
    <property type="match status" value="1"/>
</dbReference>
<dbReference type="AlphaFoldDB" id="A0A1I7VRD2"/>
<protein>
    <submittedName>
        <fullName evidence="12">PA2c domain-containing protein</fullName>
    </submittedName>
</protein>
<dbReference type="CTD" id="9937964"/>
<dbReference type="InParanoid" id="A0A1I7VRD2"/>
<dbReference type="InterPro" id="IPR036444">
    <property type="entry name" value="PLipase_A2_dom_sf"/>
</dbReference>
<keyword evidence="11" id="KW-1185">Reference proteome</keyword>
<evidence type="ECO:0000256" key="8">
    <source>
        <dbReference type="SAM" id="SignalP"/>
    </source>
</evidence>
<organism evidence="11 12">
    <name type="scientific">Loa loa</name>
    <name type="common">Eye worm</name>
    <name type="synonym">Filaria loa</name>
    <dbReference type="NCBI Taxonomy" id="7209"/>
    <lineage>
        <taxon>Eukaryota</taxon>
        <taxon>Metazoa</taxon>
        <taxon>Ecdysozoa</taxon>
        <taxon>Nematoda</taxon>
        <taxon>Chromadorea</taxon>
        <taxon>Rhabditida</taxon>
        <taxon>Spirurina</taxon>
        <taxon>Spiruromorpha</taxon>
        <taxon>Filarioidea</taxon>
        <taxon>Onchocercidae</taxon>
        <taxon>Loa</taxon>
    </lineage>
</organism>
<accession>A0A1I7VRD2</accession>
<evidence type="ECO:0000256" key="6">
    <source>
        <dbReference type="PIRSR" id="PIRSR601211-3"/>
    </source>
</evidence>
<feature type="disulfide bond" evidence="6">
    <location>
        <begin position="67"/>
        <end position="117"/>
    </location>
</feature>
<dbReference type="GO" id="GO:0050482">
    <property type="term" value="P:arachidonate secretion"/>
    <property type="evidence" value="ECO:0007669"/>
    <property type="project" value="InterPro"/>
</dbReference>
<feature type="binding site" evidence="5">
    <location>
        <position position="45"/>
    </location>
    <ligand>
        <name>Ca(2+)</name>
        <dbReference type="ChEBI" id="CHEBI:29108"/>
    </ligand>
</feature>
<dbReference type="InterPro" id="IPR016090">
    <property type="entry name" value="PLA2-like_dom"/>
</dbReference>
<dbReference type="GO" id="GO:0016042">
    <property type="term" value="P:lipid catabolic process"/>
    <property type="evidence" value="ECO:0007669"/>
    <property type="project" value="InterPro"/>
</dbReference>
<feature type="active site" evidence="4">
    <location>
        <position position="118"/>
    </location>
</feature>
<reference evidence="10 11" key="1">
    <citation type="submission" date="2012-04" db="EMBL/GenBank/DDBJ databases">
        <title>The Genome Sequence of Loa loa.</title>
        <authorList>
            <consortium name="The Broad Institute Genome Sequencing Platform"/>
            <consortium name="Broad Institute Genome Sequencing Center for Infectious Disease"/>
            <person name="Nutman T.B."/>
            <person name="Fink D.L."/>
            <person name="Russ C."/>
            <person name="Young S."/>
            <person name="Zeng Q."/>
            <person name="Gargeya S."/>
            <person name="Alvarado L."/>
            <person name="Berlin A."/>
            <person name="Chapman S.B."/>
            <person name="Chen Z."/>
            <person name="Freedman E."/>
            <person name="Gellesch M."/>
            <person name="Goldberg J."/>
            <person name="Griggs A."/>
            <person name="Gujja S."/>
            <person name="Heilman E.R."/>
            <person name="Heiman D."/>
            <person name="Howarth C."/>
            <person name="Mehta T."/>
            <person name="Neiman D."/>
            <person name="Pearson M."/>
            <person name="Roberts A."/>
            <person name="Saif S."/>
            <person name="Shea T."/>
            <person name="Shenoy N."/>
            <person name="Sisk P."/>
            <person name="Stolte C."/>
            <person name="Sykes S."/>
            <person name="White J."/>
            <person name="Yandava C."/>
            <person name="Haas B."/>
            <person name="Henn M.R."/>
            <person name="Nusbaum C."/>
            <person name="Birren B."/>
        </authorList>
    </citation>
    <scope>NUCLEOTIDE SEQUENCE [LARGE SCALE GENOMIC DNA]</scope>
</reference>
<dbReference type="PANTHER" id="PTHR11716">
    <property type="entry name" value="PHOSPHOLIPASE A2 FAMILY MEMBER"/>
    <property type="match status" value="1"/>
</dbReference>
<feature type="active site" evidence="4">
    <location>
        <position position="64"/>
    </location>
</feature>
<feature type="signal peptide" evidence="8">
    <location>
        <begin position="1"/>
        <end position="17"/>
    </location>
</feature>
<dbReference type="GO" id="GO:0005576">
    <property type="term" value="C:extracellular region"/>
    <property type="evidence" value="ECO:0007669"/>
    <property type="project" value="UniProtKB-SubCell"/>
</dbReference>
<feature type="binding site" evidence="5">
    <location>
        <position position="47"/>
    </location>
    <ligand>
        <name>Ca(2+)</name>
        <dbReference type="ChEBI" id="CHEBI:29108"/>
    </ligand>
</feature>
<feature type="disulfide bond" evidence="6">
    <location>
        <begin position="77"/>
        <end position="110"/>
    </location>
</feature>
<comment type="similarity">
    <text evidence="7">Belongs to the phospholipase A2 family.</text>
</comment>
<name>A0A1I7VRD2_LOALO</name>
<dbReference type="GO" id="GO:0005509">
    <property type="term" value="F:calcium ion binding"/>
    <property type="evidence" value="ECO:0007669"/>
    <property type="project" value="InterPro"/>
</dbReference>
<dbReference type="GO" id="GO:0004623">
    <property type="term" value="F:phospholipase A2 activity"/>
    <property type="evidence" value="ECO:0007669"/>
    <property type="project" value="InterPro"/>
</dbReference>
<dbReference type="EMBL" id="JH712225">
    <property type="protein sequence ID" value="EFO27895.1"/>
    <property type="molecule type" value="Genomic_DNA"/>
</dbReference>
<gene>
    <name evidence="10 12" type="ORF">LOAG_00596</name>
</gene>
<keyword evidence="2" id="KW-0964">Secreted</keyword>
<proteinExistence type="inferred from homology"/>
<dbReference type="OMA" id="CEAFLCN"/>
<dbReference type="KEGG" id="loa:LOAG_00596"/>
<dbReference type="WBParaSite" id="EN70_5403">
    <property type="protein sequence ID" value="EN70_5403"/>
    <property type="gene ID" value="EN70_5403"/>
</dbReference>
<evidence type="ECO:0000256" key="1">
    <source>
        <dbReference type="ARBA" id="ARBA00004613"/>
    </source>
</evidence>
<evidence type="ECO:0000256" key="5">
    <source>
        <dbReference type="PIRSR" id="PIRSR601211-2"/>
    </source>
</evidence>
<keyword evidence="3 6" id="KW-1015">Disulfide bond</keyword>
<dbReference type="GeneID" id="9937964"/>
<dbReference type="InterPro" id="IPR001211">
    <property type="entry name" value="PLA2"/>
</dbReference>
<evidence type="ECO:0000259" key="9">
    <source>
        <dbReference type="SMART" id="SM00085"/>
    </source>
</evidence>
<evidence type="ECO:0000256" key="4">
    <source>
        <dbReference type="PIRSR" id="PIRSR601211-1"/>
    </source>
</evidence>
<comment type="subcellular location">
    <subcellularLocation>
        <location evidence="1">Secreted</location>
    </subcellularLocation>
</comment>
<evidence type="ECO:0000256" key="7">
    <source>
        <dbReference type="RuleBase" id="RU003654"/>
    </source>
</evidence>
<keyword evidence="8" id="KW-0732">Signal</keyword>
<evidence type="ECO:0000313" key="11">
    <source>
        <dbReference type="Proteomes" id="UP000095285"/>
    </source>
</evidence>
<dbReference type="eggNOG" id="KOG4087">
    <property type="taxonomic scope" value="Eukaryota"/>
</dbReference>
<dbReference type="OrthoDB" id="5841574at2759"/>
<dbReference type="STRING" id="7209.A0A1I7VRD2"/>
<evidence type="ECO:0000313" key="10">
    <source>
        <dbReference type="EMBL" id="EFO27895.1"/>
    </source>
</evidence>
<feature type="domain" description="Phospholipase A2-like central" evidence="9">
    <location>
        <begin position="18"/>
        <end position="138"/>
    </location>
</feature>
<dbReference type="Gene3D" id="1.20.90.10">
    <property type="entry name" value="Phospholipase A2 domain"/>
    <property type="match status" value="1"/>
</dbReference>
<comment type="cofactor">
    <cofactor evidence="5">
        <name>Ca(2+)</name>
        <dbReference type="ChEBI" id="CHEBI:29108"/>
    </cofactor>
    <text evidence="5">Binds 1 Ca(2+) ion per subunit.</text>
</comment>
<feature type="disulfide bond" evidence="6">
    <location>
        <begin position="99"/>
        <end position="115"/>
    </location>
</feature>